<comment type="caution">
    <text evidence="2">The sequence shown here is derived from an EMBL/GenBank/DDBJ whole genome shotgun (WGS) entry which is preliminary data.</text>
</comment>
<feature type="region of interest" description="Disordered" evidence="1">
    <location>
        <begin position="79"/>
        <end position="101"/>
    </location>
</feature>
<protein>
    <submittedName>
        <fullName evidence="2">Uncharacterized protein</fullName>
    </submittedName>
</protein>
<dbReference type="EMBL" id="SRLO01000096">
    <property type="protein sequence ID" value="TNN76136.1"/>
    <property type="molecule type" value="Genomic_DNA"/>
</dbReference>
<feature type="compositionally biased region" description="Polar residues" evidence="1">
    <location>
        <begin position="79"/>
        <end position="93"/>
    </location>
</feature>
<sequence>MRLRGEPPVRSPEPQSSPSSVHTGATWRSLISPLRRTGCVRPGRLEERGFNPGSGDLPGTFKPGQNNMWQIPHNTFNTNRSLGKRSSSALQGTRGSGAKRGAWRHSLNTSASSLFRSSSKALCCALRQASSSSSITSKRDCSIVLPTRTSNTGCTSLSKSNNCRGTK</sequence>
<accession>A0A4Z2IDU6</accession>
<evidence type="ECO:0000313" key="2">
    <source>
        <dbReference type="EMBL" id="TNN76136.1"/>
    </source>
</evidence>
<name>A0A4Z2IDU6_9TELE</name>
<reference evidence="2 3" key="1">
    <citation type="submission" date="2019-03" db="EMBL/GenBank/DDBJ databases">
        <title>First draft genome of Liparis tanakae, snailfish: a comprehensive survey of snailfish specific genes.</title>
        <authorList>
            <person name="Kim W."/>
            <person name="Song I."/>
            <person name="Jeong J.-H."/>
            <person name="Kim D."/>
            <person name="Kim S."/>
            <person name="Ryu S."/>
            <person name="Song J.Y."/>
            <person name="Lee S.K."/>
        </authorList>
    </citation>
    <scope>NUCLEOTIDE SEQUENCE [LARGE SCALE GENOMIC DNA]</scope>
    <source>
        <tissue evidence="2">Muscle</tissue>
    </source>
</reference>
<dbReference type="AlphaFoldDB" id="A0A4Z2IDU6"/>
<gene>
    <name evidence="2" type="ORF">EYF80_013667</name>
</gene>
<evidence type="ECO:0000256" key="1">
    <source>
        <dbReference type="SAM" id="MobiDB-lite"/>
    </source>
</evidence>
<proteinExistence type="predicted"/>
<evidence type="ECO:0000313" key="3">
    <source>
        <dbReference type="Proteomes" id="UP000314294"/>
    </source>
</evidence>
<dbReference type="Proteomes" id="UP000314294">
    <property type="component" value="Unassembled WGS sequence"/>
</dbReference>
<feature type="compositionally biased region" description="Polar residues" evidence="1">
    <location>
        <begin position="13"/>
        <end position="23"/>
    </location>
</feature>
<feature type="region of interest" description="Disordered" evidence="1">
    <location>
        <begin position="1"/>
        <end position="26"/>
    </location>
</feature>
<organism evidence="2 3">
    <name type="scientific">Liparis tanakae</name>
    <name type="common">Tanaka's snailfish</name>
    <dbReference type="NCBI Taxonomy" id="230148"/>
    <lineage>
        <taxon>Eukaryota</taxon>
        <taxon>Metazoa</taxon>
        <taxon>Chordata</taxon>
        <taxon>Craniata</taxon>
        <taxon>Vertebrata</taxon>
        <taxon>Euteleostomi</taxon>
        <taxon>Actinopterygii</taxon>
        <taxon>Neopterygii</taxon>
        <taxon>Teleostei</taxon>
        <taxon>Neoteleostei</taxon>
        <taxon>Acanthomorphata</taxon>
        <taxon>Eupercaria</taxon>
        <taxon>Perciformes</taxon>
        <taxon>Cottioidei</taxon>
        <taxon>Cottales</taxon>
        <taxon>Liparidae</taxon>
        <taxon>Liparis</taxon>
    </lineage>
</organism>
<keyword evidence="3" id="KW-1185">Reference proteome</keyword>